<evidence type="ECO:0000259" key="8">
    <source>
        <dbReference type="Pfam" id="PF00149"/>
    </source>
</evidence>
<dbReference type="SUPFAM" id="SSF56300">
    <property type="entry name" value="Metallo-dependent phosphatases"/>
    <property type="match status" value="1"/>
</dbReference>
<dbReference type="Proteomes" id="UP001381003">
    <property type="component" value="Chromosome"/>
</dbReference>
<proteinExistence type="inferred from homology"/>
<organism evidence="10 11">
    <name type="scientific">Janibacter terrae</name>
    <dbReference type="NCBI Taxonomy" id="103817"/>
    <lineage>
        <taxon>Bacteria</taxon>
        <taxon>Bacillati</taxon>
        <taxon>Actinomycetota</taxon>
        <taxon>Actinomycetes</taxon>
        <taxon>Micrococcales</taxon>
        <taxon>Intrasporangiaceae</taxon>
        <taxon>Janibacter</taxon>
    </lineage>
</organism>
<comment type="subunit">
    <text evidence="2 7">Heterodimer of SbcC and SbcD.</text>
</comment>
<evidence type="ECO:0000256" key="1">
    <source>
        <dbReference type="ARBA" id="ARBA00010555"/>
    </source>
</evidence>
<dbReference type="PANTHER" id="PTHR30337:SF0">
    <property type="entry name" value="NUCLEASE SBCCD SUBUNIT D"/>
    <property type="match status" value="1"/>
</dbReference>
<keyword evidence="7" id="KW-0235">DNA replication</keyword>
<evidence type="ECO:0000259" key="9">
    <source>
        <dbReference type="Pfam" id="PF12320"/>
    </source>
</evidence>
<dbReference type="PANTHER" id="PTHR30337">
    <property type="entry name" value="COMPONENT OF ATP-DEPENDENT DSDNA EXONUCLEASE"/>
    <property type="match status" value="1"/>
</dbReference>
<evidence type="ECO:0000256" key="2">
    <source>
        <dbReference type="ARBA" id="ARBA00011322"/>
    </source>
</evidence>
<evidence type="ECO:0000256" key="5">
    <source>
        <dbReference type="ARBA" id="ARBA00022801"/>
    </source>
</evidence>
<reference evidence="10 11" key="1">
    <citation type="submission" date="2022-09" db="EMBL/GenBank/DDBJ databases">
        <title>Complete genome sequence of Janibacter terrae strain COS04-44, PCL-degrading bacteria isolated from oil spilled coast.</title>
        <authorList>
            <person name="Park H."/>
            <person name="Kim J.Y."/>
            <person name="An S.H."/>
            <person name="Lee C.M."/>
            <person name="Weon H.-Y."/>
        </authorList>
    </citation>
    <scope>NUCLEOTIDE SEQUENCE [LARGE SCALE GENOMIC DNA]</scope>
    <source>
        <strain evidence="10 11">COS04-44</strain>
    </source>
</reference>
<accession>A0ABZ2FCG4</accession>
<dbReference type="InterPro" id="IPR026843">
    <property type="entry name" value="SbcD_C"/>
</dbReference>
<dbReference type="InterPro" id="IPR029052">
    <property type="entry name" value="Metallo-depent_PP-like"/>
</dbReference>
<evidence type="ECO:0000313" key="10">
    <source>
        <dbReference type="EMBL" id="WWF04993.1"/>
    </source>
</evidence>
<evidence type="ECO:0000256" key="3">
    <source>
        <dbReference type="ARBA" id="ARBA00013365"/>
    </source>
</evidence>
<dbReference type="CDD" id="cd00840">
    <property type="entry name" value="MPP_Mre11_N"/>
    <property type="match status" value="1"/>
</dbReference>
<keyword evidence="4 7" id="KW-0540">Nuclease</keyword>
<evidence type="ECO:0000256" key="6">
    <source>
        <dbReference type="ARBA" id="ARBA00022839"/>
    </source>
</evidence>
<feature type="domain" description="Nuclease SbcCD subunit D C-terminal" evidence="9">
    <location>
        <begin position="263"/>
        <end position="350"/>
    </location>
</feature>
<dbReference type="Pfam" id="PF00149">
    <property type="entry name" value="Metallophos"/>
    <property type="match status" value="1"/>
</dbReference>
<dbReference type="NCBIfam" id="TIGR00619">
    <property type="entry name" value="sbcd"/>
    <property type="match status" value="1"/>
</dbReference>
<dbReference type="EMBL" id="CP104874">
    <property type="protein sequence ID" value="WWF04993.1"/>
    <property type="molecule type" value="Genomic_DNA"/>
</dbReference>
<comment type="similarity">
    <text evidence="1 7">Belongs to the SbcD family.</text>
</comment>
<keyword evidence="6 7" id="KW-0269">Exonuclease</keyword>
<feature type="domain" description="Calcineurin-like phosphoesterase" evidence="8">
    <location>
        <begin position="1"/>
        <end position="215"/>
    </location>
</feature>
<dbReference type="Gene3D" id="3.60.21.10">
    <property type="match status" value="1"/>
</dbReference>
<evidence type="ECO:0000256" key="4">
    <source>
        <dbReference type="ARBA" id="ARBA00022722"/>
    </source>
</evidence>
<protein>
    <recommendedName>
        <fullName evidence="3 7">Nuclease SbcCD subunit D</fullName>
    </recommendedName>
</protein>
<evidence type="ECO:0000313" key="11">
    <source>
        <dbReference type="Proteomes" id="UP001381003"/>
    </source>
</evidence>
<dbReference type="GO" id="GO:0004527">
    <property type="term" value="F:exonuclease activity"/>
    <property type="evidence" value="ECO:0007669"/>
    <property type="project" value="UniProtKB-KW"/>
</dbReference>
<comment type="function">
    <text evidence="7">SbcCD cleaves DNA hairpin structures. These structures can inhibit DNA replication and are intermediates in certain DNA recombination reactions. The complex acts as a 3'-&gt;5' double strand exonuclease that can open hairpins. It also has a 5' single-strand endonuclease activity.</text>
</comment>
<dbReference type="InterPro" id="IPR004593">
    <property type="entry name" value="SbcD"/>
</dbReference>
<evidence type="ECO:0000256" key="7">
    <source>
        <dbReference type="RuleBase" id="RU363069"/>
    </source>
</evidence>
<keyword evidence="7" id="KW-0255">Endonuclease</keyword>
<gene>
    <name evidence="7" type="primary">sbcD</name>
    <name evidence="10" type="ORF">N5P18_15200</name>
</gene>
<dbReference type="InterPro" id="IPR050535">
    <property type="entry name" value="DNA_Repair-Maintenance_Comp"/>
</dbReference>
<dbReference type="Pfam" id="PF12320">
    <property type="entry name" value="SbcD_C"/>
    <property type="match status" value="1"/>
</dbReference>
<name>A0ABZ2FCG4_9MICO</name>
<keyword evidence="7" id="KW-0233">DNA recombination</keyword>
<dbReference type="InterPro" id="IPR041796">
    <property type="entry name" value="Mre11_N"/>
</dbReference>
<sequence length="391" mass="41792">MKLLHTSDWHLGRSFHGVGLLGAQAEYVDHLVEVVRSEGVAAVLVSGDVYDRALPSPDAVALLSDAVTRVIDAGAQVVLSSGNHDSAIRLGFASDLLSRAGLHIRCEVSSVGRPVLLDDAAVYPLPYLEPAAATVTDELGVERRTHEAVLGAAMERVRADAAARGPRTVVMAHCFAGGGLTSDSERDITTGGVSMVPAEVFDGVAYAALGHLHRPQQVAPTVRYSGSPVAMSFSEAGHRKGSLLVDLAEDGSVHVEQVMAPVHRELAVLRGDLADLLGSRAHEAAESAWVQATLTDPVRPVGALDRLRERFPHLLQLRFDPVGAATPVRTYASRVERRAPIDVCCDFVADVRRGHEPEQAERDLLTAALEAGRRRQDVAEDLGRTRRRGAA</sequence>
<dbReference type="RefSeq" id="WP_068421571.1">
    <property type="nucleotide sequence ID" value="NZ_CP104874.1"/>
</dbReference>
<keyword evidence="11" id="KW-1185">Reference proteome</keyword>
<dbReference type="InterPro" id="IPR004843">
    <property type="entry name" value="Calcineurin-like_PHP"/>
</dbReference>
<keyword evidence="5 7" id="KW-0378">Hydrolase</keyword>